<evidence type="ECO:0000313" key="1">
    <source>
        <dbReference type="EMBL" id="KAJ8875777.1"/>
    </source>
</evidence>
<sequence length="260" mass="29122">MKRLSSFHFDSLSGYSVSRSRHSLDMYWVRLCSPSGVQFAITNITTRGLLSSLGLPPFKLAKIPMRTGFTHRPHGGPPQFWVLHPLLSQQPLLQYHAVECRGMWIIPHPNFGIPYDLELGHWVDGNTLSPLKTWQFTIIFANRQSGRWQHGRRTTNLNMRKKSSDIPPHYYAAATVIKDPMGKATVLASHFASTFSSYIPRTGLSGSELSCICFNSEPNPKLLCPLLTTPREVACALDLMKIAKSPGIAHLPARFLRALS</sequence>
<accession>A0ABQ9GUR8</accession>
<comment type="caution">
    <text evidence="1">The sequence shown here is derived from an EMBL/GenBank/DDBJ whole genome shotgun (WGS) entry which is preliminary data.</text>
</comment>
<gene>
    <name evidence="1" type="ORF">PR048_023676</name>
</gene>
<organism evidence="1 2">
    <name type="scientific">Dryococelus australis</name>
    <dbReference type="NCBI Taxonomy" id="614101"/>
    <lineage>
        <taxon>Eukaryota</taxon>
        <taxon>Metazoa</taxon>
        <taxon>Ecdysozoa</taxon>
        <taxon>Arthropoda</taxon>
        <taxon>Hexapoda</taxon>
        <taxon>Insecta</taxon>
        <taxon>Pterygota</taxon>
        <taxon>Neoptera</taxon>
        <taxon>Polyneoptera</taxon>
        <taxon>Phasmatodea</taxon>
        <taxon>Verophasmatodea</taxon>
        <taxon>Anareolatae</taxon>
        <taxon>Phasmatidae</taxon>
        <taxon>Eurycanthinae</taxon>
        <taxon>Dryococelus</taxon>
    </lineage>
</organism>
<reference evidence="1 2" key="1">
    <citation type="submission" date="2023-02" db="EMBL/GenBank/DDBJ databases">
        <title>LHISI_Scaffold_Assembly.</title>
        <authorList>
            <person name="Stuart O.P."/>
            <person name="Cleave R."/>
            <person name="Magrath M.J.L."/>
            <person name="Mikheyev A.S."/>
        </authorList>
    </citation>
    <scope>NUCLEOTIDE SEQUENCE [LARGE SCALE GENOMIC DNA]</scope>
    <source>
        <strain evidence="1">Daus_M_001</strain>
        <tissue evidence="1">Leg muscle</tissue>
    </source>
</reference>
<name>A0ABQ9GUR8_9NEOP</name>
<dbReference type="EMBL" id="JARBHB010000009">
    <property type="protein sequence ID" value="KAJ8875777.1"/>
    <property type="molecule type" value="Genomic_DNA"/>
</dbReference>
<protein>
    <submittedName>
        <fullName evidence="1">Uncharacterized protein</fullName>
    </submittedName>
</protein>
<evidence type="ECO:0000313" key="2">
    <source>
        <dbReference type="Proteomes" id="UP001159363"/>
    </source>
</evidence>
<proteinExistence type="predicted"/>
<dbReference type="Proteomes" id="UP001159363">
    <property type="component" value="Chromosome 8"/>
</dbReference>
<keyword evidence="2" id="KW-1185">Reference proteome</keyword>